<gene>
    <name evidence="1" type="ORF">RY831_06680</name>
</gene>
<keyword evidence="2" id="KW-1185">Reference proteome</keyword>
<dbReference type="RefSeq" id="WP_326505742.1">
    <property type="nucleotide sequence ID" value="NZ_JAWIIV010000004.1"/>
</dbReference>
<accession>A0ABU6J5C1</accession>
<evidence type="ECO:0000313" key="1">
    <source>
        <dbReference type="EMBL" id="MEC4718824.1"/>
    </source>
</evidence>
<organism evidence="1 2">
    <name type="scientific">Noviherbaspirillum album</name>
    <dbReference type="NCBI Taxonomy" id="3080276"/>
    <lineage>
        <taxon>Bacteria</taxon>
        <taxon>Pseudomonadati</taxon>
        <taxon>Pseudomonadota</taxon>
        <taxon>Betaproteobacteria</taxon>
        <taxon>Burkholderiales</taxon>
        <taxon>Oxalobacteraceae</taxon>
        <taxon>Noviherbaspirillum</taxon>
    </lineage>
</organism>
<name>A0ABU6J5C1_9BURK</name>
<dbReference type="Proteomes" id="UP001352263">
    <property type="component" value="Unassembled WGS sequence"/>
</dbReference>
<dbReference type="EMBL" id="JAWIIV010000004">
    <property type="protein sequence ID" value="MEC4718824.1"/>
    <property type="molecule type" value="Genomic_DNA"/>
</dbReference>
<comment type="caution">
    <text evidence="1">The sequence shown here is derived from an EMBL/GenBank/DDBJ whole genome shotgun (WGS) entry which is preliminary data.</text>
</comment>
<proteinExistence type="predicted"/>
<evidence type="ECO:0000313" key="2">
    <source>
        <dbReference type="Proteomes" id="UP001352263"/>
    </source>
</evidence>
<sequence length="47" mass="5210">MNTVAMRSRLLRLLLGAVLAAVLALAFVGYLRPSFVFDLANRIILCF</sequence>
<protein>
    <submittedName>
        <fullName evidence="1">Uncharacterized protein</fullName>
    </submittedName>
</protein>
<reference evidence="1 2" key="1">
    <citation type="submission" date="2023-10" db="EMBL/GenBank/DDBJ databases">
        <title>Noviherbaspirillum sp. CPCC 100848 genome assembly.</title>
        <authorList>
            <person name="Li X.Y."/>
            <person name="Fang X.M."/>
        </authorList>
    </citation>
    <scope>NUCLEOTIDE SEQUENCE [LARGE SCALE GENOMIC DNA]</scope>
    <source>
        <strain evidence="1 2">CPCC 100848</strain>
    </source>
</reference>